<evidence type="ECO:0000313" key="17">
    <source>
        <dbReference type="EMBL" id="KAI5078753.1"/>
    </source>
</evidence>
<dbReference type="InterPro" id="IPR003347">
    <property type="entry name" value="JmjC_dom"/>
</dbReference>
<keyword evidence="3 12" id="KW-0863">Zinc-finger</keyword>
<keyword evidence="5" id="KW-0156">Chromatin regulator</keyword>
<dbReference type="SUPFAM" id="SSF57667">
    <property type="entry name" value="beta-beta-alpha zinc fingers"/>
    <property type="match status" value="2"/>
</dbReference>
<dbReference type="Pfam" id="PF02373">
    <property type="entry name" value="JmjC"/>
    <property type="match status" value="1"/>
</dbReference>
<dbReference type="Gene3D" id="3.30.160.60">
    <property type="entry name" value="Classic Zinc Finger"/>
    <property type="match status" value="1"/>
</dbReference>
<dbReference type="OrthoDB" id="9547406at2759"/>
<keyword evidence="8" id="KW-0408">Iron</keyword>
<feature type="domain" description="JmjN" evidence="15">
    <location>
        <begin position="17"/>
        <end position="58"/>
    </location>
</feature>
<evidence type="ECO:0000256" key="10">
    <source>
        <dbReference type="ARBA" id="ARBA00023163"/>
    </source>
</evidence>
<feature type="domain" description="C2H2-type" evidence="14">
    <location>
        <begin position="1837"/>
        <end position="1865"/>
    </location>
</feature>
<dbReference type="SMART" id="SM00558">
    <property type="entry name" value="JmjC"/>
    <property type="match status" value="1"/>
</dbReference>
<name>A0A9D4V3U6_ADICA</name>
<keyword evidence="4" id="KW-0862">Zinc</keyword>
<keyword evidence="7" id="KW-0560">Oxidoreductase</keyword>
<evidence type="ECO:0000256" key="6">
    <source>
        <dbReference type="ARBA" id="ARBA00022964"/>
    </source>
</evidence>
<keyword evidence="11" id="KW-0539">Nucleus</keyword>
<feature type="compositionally biased region" description="Polar residues" evidence="13">
    <location>
        <begin position="290"/>
        <end position="305"/>
    </location>
</feature>
<feature type="domain" description="C2H2-type" evidence="14">
    <location>
        <begin position="1807"/>
        <end position="1836"/>
    </location>
</feature>
<dbReference type="GO" id="GO:0000785">
    <property type="term" value="C:chromatin"/>
    <property type="evidence" value="ECO:0007669"/>
    <property type="project" value="TreeGrafter"/>
</dbReference>
<dbReference type="Proteomes" id="UP000886520">
    <property type="component" value="Chromosome 6"/>
</dbReference>
<dbReference type="SMART" id="SM00545">
    <property type="entry name" value="JmjN"/>
    <property type="match status" value="1"/>
</dbReference>
<organism evidence="17 18">
    <name type="scientific">Adiantum capillus-veneris</name>
    <name type="common">Maidenhair fern</name>
    <dbReference type="NCBI Taxonomy" id="13818"/>
    <lineage>
        <taxon>Eukaryota</taxon>
        <taxon>Viridiplantae</taxon>
        <taxon>Streptophyta</taxon>
        <taxon>Embryophyta</taxon>
        <taxon>Tracheophyta</taxon>
        <taxon>Polypodiopsida</taxon>
        <taxon>Polypodiidae</taxon>
        <taxon>Polypodiales</taxon>
        <taxon>Pteridineae</taxon>
        <taxon>Pteridaceae</taxon>
        <taxon>Vittarioideae</taxon>
        <taxon>Adiantum</taxon>
    </lineage>
</organism>
<dbReference type="GO" id="GO:0034647">
    <property type="term" value="F:histone H3K4me/H3K4me2/H3K4me3 demethylase activity"/>
    <property type="evidence" value="ECO:0007669"/>
    <property type="project" value="TreeGrafter"/>
</dbReference>
<sequence>MAEAFEVAAWLKSLPCAPEFRPTEAEFADPIAYISKIEAEARTYGICKIIPPFPRASKKTVMANLNRSLLLKASDSASSSAAHGSSACEPEVRRSMGGCMPPQKVGRRSMSGCCPPFQHPRTRSSPSSFFIEGDEELKAKFNTRRQQLGCSTGKRSRVSVQTLAQKLVWQSGESYTLEQFEAKAKQFSRARLKTSRDLPPFVIESLFWKAAADRTVTVEYGNDIPGSAFGEPARLATIDPTSRLKRKWSFDEENQVHPLQHPAKEPKLDDPGLANCADEFASQYRSSETASSCGISSKGKPSSTFAKERLRPRKKTGLADVHGGRAGSELADSFWNMKVMPRSPGSLLRYMPDEVPGVTSPMVYIGMLFSWFAWHVEDHELHSLNYLHIGAPKTWYAVPGDAAPALEEVVRVYGYGNCTDSKAAFTLLGEKTTVMSPEVLLAAGVPCCRLVQNAGEFVVTFPRAYHLGFSHGFNCGEAANFASPAWLEVAKDAATRRAAMNYLPMLSHQQLLYLLALSFSPRVPLALAFEPRSSRSKGTMSSSGEEAVKIVFTNDAAHNNRLLGLLVDNGVTGCVLISDGAELSSALSEHSKVSSSVVDNDLRTASFMDEMLSEACEIGNGKNNSGGSEDHGISSEDLKCFPEDCEIRRTTSSSFRWGTLPCAACGLLCFPSIAVVQPVSNIRKSLALAQQLNIATLPSFYLKEEEGHAADTGHLPSFFAMNHVDLQTDYMRASLSEGIYSSVDPLGKTSHWEMEQEAIQGCGKDSHGSKRKSLHCALSGEIGHANALQQDLEETQKFLEGSFNYQGDLTNECVVTKAANMEESNDSKLVLQKDKVVFENFSENVDQASFPQARVLAESSEDQRDSKNLPYQSSGSIFEGCENSLMLDNLLLVNDIARTGHRVTETGSATSVLDLLAVTYKDESEDSGSHGRRKKSVLPEVEHGGTHFHPHSSLLSDDVVGCTVDAPWHRVKEEAECASSRGNISKPCSFECAFATPLRELDNFLQKEVLLQKVDGSYTVTECTPNVDLGPFVQSVTKCISNNQLVAVSGKATSLEKEGGSLGLQGGHSPLEMPAEAREQFVGSEKASQLIAQSCRGSEVAGCGESKEALHSPLATHFSAGSSTFKIRTPNKVVILSDSGRQVVGSKDGDHSAFSTDKSVSSNFGQACSLEMGGTRTSTSMENLSTLDCHRTRVVCQQACTDGTSNAYVGANLDPSVNWMHIEGRDIGTLSMFEDSSTLVMGNNKFGSETDHSLKAESEDLCMENAEIWKRRTRDHRCSGAAHNNHDSSSSNASSRPRFLCLEHALEAHHQLKQQGGSQMLIICHSEITKIESHAQHLAEESSLTHSWRSITYSEATQEQKHLIDLAMKAEEEGEDYCEDWVIQLGMRAGQSENKTLSNFSNGFYGTDVSCEAKAEPLHSLDGAREDEAVGKVAMQKKVSVAGHWCGKVWMNDEVHPELGGCYTAQSQLQALQNSRREDNAKALFLEQQMCTTGTSKGVAKCAEETNLINSRVKAGFHPEPAVEAERTNKKRKVPEHNMNPLQVGLDSHTESPNGSKRRELAVDSATLDTSCLTSAVRKRSNSFEELVDFANQDTREDCCTLQSTNGNTSTSNGGNSQVSDVDVIDHDASDMDIWQDIDVGCYSQEVLSLDTIGGVTDPLMVETCHELDAEAQEDLIPSMLRSCSPFDCADFFCEGPSTRLRSRSVSKAVSMDDDEVVNGKHSELFGTGKRRKPPRQKPKKPVMKDLEEECGAYICELDGCSMSFSSKQELNLHKRNTCTFTGCGKRFGSHKYLLQHRRVHLDDRPLKCPWKGCKMTFKWKWACTEHYRVHTGERPYVCPIPECGRTFRFVSDFSRHKRKTGHTK</sequence>
<evidence type="ECO:0000256" key="13">
    <source>
        <dbReference type="SAM" id="MobiDB-lite"/>
    </source>
</evidence>
<feature type="region of interest" description="Disordered" evidence="13">
    <location>
        <begin position="290"/>
        <end position="322"/>
    </location>
</feature>
<proteinExistence type="predicted"/>
<dbReference type="Gene3D" id="2.60.120.650">
    <property type="entry name" value="Cupin"/>
    <property type="match status" value="1"/>
</dbReference>
<evidence type="ECO:0000256" key="5">
    <source>
        <dbReference type="ARBA" id="ARBA00022853"/>
    </source>
</evidence>
<dbReference type="SMART" id="SM00355">
    <property type="entry name" value="ZnF_C2H2"/>
    <property type="match status" value="4"/>
</dbReference>
<evidence type="ECO:0000256" key="11">
    <source>
        <dbReference type="ARBA" id="ARBA00023242"/>
    </source>
</evidence>
<dbReference type="GO" id="GO:0008270">
    <property type="term" value="F:zinc ion binding"/>
    <property type="evidence" value="ECO:0007669"/>
    <property type="project" value="UniProtKB-KW"/>
</dbReference>
<dbReference type="GO" id="GO:0040029">
    <property type="term" value="P:epigenetic regulation of gene expression"/>
    <property type="evidence" value="ECO:0007669"/>
    <property type="project" value="UniProtKB-ARBA"/>
</dbReference>
<evidence type="ECO:0000256" key="7">
    <source>
        <dbReference type="ARBA" id="ARBA00023002"/>
    </source>
</evidence>
<reference evidence="17" key="1">
    <citation type="submission" date="2021-01" db="EMBL/GenBank/DDBJ databases">
        <title>Adiantum capillus-veneris genome.</title>
        <authorList>
            <person name="Fang Y."/>
            <person name="Liao Q."/>
        </authorList>
    </citation>
    <scope>NUCLEOTIDE SEQUENCE</scope>
    <source>
        <strain evidence="17">H3</strain>
        <tissue evidence="17">Leaf</tissue>
    </source>
</reference>
<evidence type="ECO:0000259" key="14">
    <source>
        <dbReference type="PROSITE" id="PS50157"/>
    </source>
</evidence>
<evidence type="ECO:0000256" key="12">
    <source>
        <dbReference type="PROSITE-ProRule" id="PRU00042"/>
    </source>
</evidence>
<keyword evidence="9" id="KW-0805">Transcription regulation</keyword>
<keyword evidence="1" id="KW-0479">Metal-binding</keyword>
<dbReference type="PANTHER" id="PTHR10694:SF45">
    <property type="entry name" value="LYSINE-SPECIFIC DEMETHYLASE ELF6"/>
    <property type="match status" value="1"/>
</dbReference>
<keyword evidence="18" id="KW-1185">Reference proteome</keyword>
<dbReference type="PROSITE" id="PS00028">
    <property type="entry name" value="ZINC_FINGER_C2H2_1"/>
    <property type="match status" value="3"/>
</dbReference>
<gene>
    <name evidence="17" type="ORF">GOP47_0006424</name>
</gene>
<dbReference type="PROSITE" id="PS51184">
    <property type="entry name" value="JMJC"/>
    <property type="match status" value="1"/>
</dbReference>
<dbReference type="EMBL" id="JABFUD020000006">
    <property type="protein sequence ID" value="KAI5078753.1"/>
    <property type="molecule type" value="Genomic_DNA"/>
</dbReference>
<evidence type="ECO:0000259" key="16">
    <source>
        <dbReference type="PROSITE" id="PS51184"/>
    </source>
</evidence>
<dbReference type="FunFam" id="3.30.160.60:FF:000747">
    <property type="entry name" value="Probable lysine-specific demethylase ELF6"/>
    <property type="match status" value="1"/>
</dbReference>
<dbReference type="PROSITE" id="PS51183">
    <property type="entry name" value="JMJN"/>
    <property type="match status" value="1"/>
</dbReference>
<evidence type="ECO:0000259" key="15">
    <source>
        <dbReference type="PROSITE" id="PS51183"/>
    </source>
</evidence>
<dbReference type="PROSITE" id="PS50157">
    <property type="entry name" value="ZINC_FINGER_C2H2_2"/>
    <property type="match status" value="3"/>
</dbReference>
<feature type="domain" description="C2H2-type" evidence="14">
    <location>
        <begin position="1777"/>
        <end position="1806"/>
    </location>
</feature>
<accession>A0A9D4V3U6</accession>
<keyword evidence="2" id="KW-0677">Repeat</keyword>
<comment type="caution">
    <text evidence="17">The sequence shown here is derived from an EMBL/GenBank/DDBJ whole genome shotgun (WGS) entry which is preliminary data.</text>
</comment>
<keyword evidence="10" id="KW-0804">Transcription</keyword>
<dbReference type="InterPro" id="IPR013087">
    <property type="entry name" value="Znf_C2H2_type"/>
</dbReference>
<dbReference type="Pfam" id="PF02375">
    <property type="entry name" value="JmjN"/>
    <property type="match status" value="1"/>
</dbReference>
<evidence type="ECO:0000256" key="3">
    <source>
        <dbReference type="ARBA" id="ARBA00022771"/>
    </source>
</evidence>
<feature type="domain" description="JmjC" evidence="16">
    <location>
        <begin position="329"/>
        <end position="498"/>
    </location>
</feature>
<dbReference type="PANTHER" id="PTHR10694">
    <property type="entry name" value="LYSINE-SPECIFIC DEMETHYLASE"/>
    <property type="match status" value="1"/>
</dbReference>
<dbReference type="InterPro" id="IPR003349">
    <property type="entry name" value="JmjN"/>
</dbReference>
<feature type="region of interest" description="Disordered" evidence="13">
    <location>
        <begin position="1521"/>
        <end position="1563"/>
    </location>
</feature>
<evidence type="ECO:0000313" key="18">
    <source>
        <dbReference type="Proteomes" id="UP000886520"/>
    </source>
</evidence>
<dbReference type="GO" id="GO:0005634">
    <property type="term" value="C:nucleus"/>
    <property type="evidence" value="ECO:0007669"/>
    <property type="project" value="TreeGrafter"/>
</dbReference>
<evidence type="ECO:0000256" key="9">
    <source>
        <dbReference type="ARBA" id="ARBA00023015"/>
    </source>
</evidence>
<evidence type="ECO:0000256" key="2">
    <source>
        <dbReference type="ARBA" id="ARBA00022737"/>
    </source>
</evidence>
<dbReference type="SUPFAM" id="SSF51197">
    <property type="entry name" value="Clavaminate synthase-like"/>
    <property type="match status" value="1"/>
</dbReference>
<evidence type="ECO:0000256" key="4">
    <source>
        <dbReference type="ARBA" id="ARBA00022833"/>
    </source>
</evidence>
<evidence type="ECO:0000256" key="8">
    <source>
        <dbReference type="ARBA" id="ARBA00023004"/>
    </source>
</evidence>
<keyword evidence="6" id="KW-0223">Dioxygenase</keyword>
<dbReference type="InterPro" id="IPR036236">
    <property type="entry name" value="Znf_C2H2_sf"/>
</dbReference>
<evidence type="ECO:0000256" key="1">
    <source>
        <dbReference type="ARBA" id="ARBA00022723"/>
    </source>
</evidence>
<protein>
    <submittedName>
        <fullName evidence="17">Uncharacterized protein</fullName>
    </submittedName>
</protein>